<dbReference type="Proteomes" id="UP000290637">
    <property type="component" value="Chromosome"/>
</dbReference>
<accession>A0A4P6KYG8</accession>
<dbReference type="EMBL" id="CP035913">
    <property type="protein sequence ID" value="QBE63914.1"/>
    <property type="molecule type" value="Genomic_DNA"/>
</dbReference>
<reference evidence="2 3" key="1">
    <citation type="submission" date="2019-02" db="EMBL/GenBank/DDBJ databases">
        <title>Draft Genome Sequences of Six Type Strains of the Genus Massilia.</title>
        <authorList>
            <person name="Miess H."/>
            <person name="Frediansyhah A."/>
            <person name="Gross H."/>
        </authorList>
    </citation>
    <scope>NUCLEOTIDE SEQUENCE [LARGE SCALE GENOMIC DNA]</scope>
    <source>
        <strain evidence="2 3">DSM 17473</strain>
    </source>
</reference>
<protein>
    <submittedName>
        <fullName evidence="2">Uncharacterized protein</fullName>
    </submittedName>
</protein>
<keyword evidence="1" id="KW-1133">Transmembrane helix</keyword>
<sequence>MKINQLASGFAIWMLIAGAPYVVFIATFGQIIASYKPGTPAVGSALGGVMVIFLCTYGIALLSCVTGLIYVAYAAVRHKVFPRTSHRLIIAYSIALAISPVFYFISQ</sequence>
<dbReference type="KEGG" id="plue:EWM63_13715"/>
<evidence type="ECO:0000313" key="3">
    <source>
        <dbReference type="Proteomes" id="UP000290637"/>
    </source>
</evidence>
<feature type="transmembrane region" description="Helical" evidence="1">
    <location>
        <begin position="12"/>
        <end position="33"/>
    </location>
</feature>
<keyword evidence="1" id="KW-0472">Membrane</keyword>
<name>A0A4P6KYG8_9BURK</name>
<evidence type="ECO:0000256" key="1">
    <source>
        <dbReference type="SAM" id="Phobius"/>
    </source>
</evidence>
<proteinExistence type="predicted"/>
<feature type="transmembrane region" description="Helical" evidence="1">
    <location>
        <begin position="88"/>
        <end position="105"/>
    </location>
</feature>
<evidence type="ECO:0000313" key="2">
    <source>
        <dbReference type="EMBL" id="QBE63914.1"/>
    </source>
</evidence>
<feature type="transmembrane region" description="Helical" evidence="1">
    <location>
        <begin position="45"/>
        <end position="76"/>
    </location>
</feature>
<gene>
    <name evidence="2" type="ORF">EWM63_13715</name>
</gene>
<dbReference type="AlphaFoldDB" id="A0A4P6KYG8"/>
<dbReference type="RefSeq" id="WP_130187035.1">
    <property type="nucleotide sequence ID" value="NZ_CP035913.1"/>
</dbReference>
<keyword evidence="3" id="KW-1185">Reference proteome</keyword>
<organism evidence="2 3">
    <name type="scientific">Pseudoduganella lutea</name>
    <dbReference type="NCBI Taxonomy" id="321985"/>
    <lineage>
        <taxon>Bacteria</taxon>
        <taxon>Pseudomonadati</taxon>
        <taxon>Pseudomonadota</taxon>
        <taxon>Betaproteobacteria</taxon>
        <taxon>Burkholderiales</taxon>
        <taxon>Oxalobacteraceae</taxon>
        <taxon>Telluria group</taxon>
        <taxon>Pseudoduganella</taxon>
    </lineage>
</organism>
<keyword evidence="1" id="KW-0812">Transmembrane</keyword>